<accession>A0A317YHF6</accession>
<protein>
    <submittedName>
        <fullName evidence="2">Uncharacterized protein</fullName>
    </submittedName>
</protein>
<feature type="compositionally biased region" description="Low complexity" evidence="1">
    <location>
        <begin position="42"/>
        <end position="61"/>
    </location>
</feature>
<gene>
    <name evidence="2" type="ORF">Zm00014a_029221</name>
</gene>
<feature type="region of interest" description="Disordered" evidence="1">
    <location>
        <begin position="1"/>
        <end position="63"/>
    </location>
</feature>
<reference evidence="2" key="1">
    <citation type="journal article" date="2018" name="Nat. Genet.">
        <title>Extensive intraspecific gene order and gene structural variations between Mo17 and other maize genomes.</title>
        <authorList>
            <person name="Sun S."/>
            <person name="Zhou Y."/>
            <person name="Chen J."/>
            <person name="Shi J."/>
            <person name="Zhao H."/>
            <person name="Zhao H."/>
            <person name="Song W."/>
            <person name="Zhang M."/>
            <person name="Cui Y."/>
            <person name="Dong X."/>
            <person name="Liu H."/>
            <person name="Ma X."/>
            <person name="Jiao Y."/>
            <person name="Wang B."/>
            <person name="Wei X."/>
            <person name="Stein J.C."/>
            <person name="Glaubitz J.C."/>
            <person name="Lu F."/>
            <person name="Yu G."/>
            <person name="Liang C."/>
            <person name="Fengler K."/>
            <person name="Li B."/>
            <person name="Rafalski A."/>
            <person name="Schnable P.S."/>
            <person name="Ware D.H."/>
            <person name="Buckler E.S."/>
            <person name="Lai J."/>
        </authorList>
    </citation>
    <scope>NUCLEOTIDE SEQUENCE [LARGE SCALE GENOMIC DNA]</scope>
    <source>
        <tissue evidence="2">Seedling</tissue>
    </source>
</reference>
<comment type="caution">
    <text evidence="2">The sequence shown here is derived from an EMBL/GenBank/DDBJ whole genome shotgun (WGS) entry which is preliminary data.</text>
</comment>
<organism evidence="2">
    <name type="scientific">Zea mays</name>
    <name type="common">Maize</name>
    <dbReference type="NCBI Taxonomy" id="4577"/>
    <lineage>
        <taxon>Eukaryota</taxon>
        <taxon>Viridiplantae</taxon>
        <taxon>Streptophyta</taxon>
        <taxon>Embryophyta</taxon>
        <taxon>Tracheophyta</taxon>
        <taxon>Spermatophyta</taxon>
        <taxon>Magnoliopsida</taxon>
        <taxon>Liliopsida</taxon>
        <taxon>Poales</taxon>
        <taxon>Poaceae</taxon>
        <taxon>PACMAD clade</taxon>
        <taxon>Panicoideae</taxon>
        <taxon>Andropogonodae</taxon>
        <taxon>Andropogoneae</taxon>
        <taxon>Tripsacinae</taxon>
        <taxon>Zea</taxon>
    </lineage>
</organism>
<feature type="compositionally biased region" description="Low complexity" evidence="1">
    <location>
        <begin position="20"/>
        <end position="32"/>
    </location>
</feature>
<dbReference type="AlphaFoldDB" id="A0A317YHF6"/>
<proteinExistence type="predicted"/>
<dbReference type="EMBL" id="NCVQ01000001">
    <property type="protein sequence ID" value="PWZ58003.1"/>
    <property type="molecule type" value="Genomic_DNA"/>
</dbReference>
<name>A0A317YHF6_MAIZE</name>
<dbReference type="Proteomes" id="UP000251960">
    <property type="component" value="Chromosome 1"/>
</dbReference>
<sequence>MALLHSRLAGIPVAAPHGARPPNSRARPSASSTDRDEIAHDSSPAARSFSSDSLSSPCASGSPPPMAFGRSFLSDVRRALKPLLPFWLRPGPCSDGARTEVSLPCPPCPSRLPQACALVHLPCAQPISISLAEFPGRAPP</sequence>
<evidence type="ECO:0000313" key="2">
    <source>
        <dbReference type="EMBL" id="PWZ58003.1"/>
    </source>
</evidence>
<evidence type="ECO:0000256" key="1">
    <source>
        <dbReference type="SAM" id="MobiDB-lite"/>
    </source>
</evidence>